<comment type="caution">
    <text evidence="1">The sequence shown here is derived from an EMBL/GenBank/DDBJ whole genome shotgun (WGS) entry which is preliminary data.</text>
</comment>
<evidence type="ECO:0000313" key="1">
    <source>
        <dbReference type="EMBL" id="RDB25857.1"/>
    </source>
</evidence>
<protein>
    <submittedName>
        <fullName evidence="1">Uncharacterized protein</fullName>
    </submittedName>
</protein>
<dbReference type="Proteomes" id="UP000076154">
    <property type="component" value="Unassembled WGS sequence"/>
</dbReference>
<evidence type="ECO:0000313" key="2">
    <source>
        <dbReference type="Proteomes" id="UP000076154"/>
    </source>
</evidence>
<accession>A0A369JZA6</accession>
<dbReference type="AlphaFoldDB" id="A0A369JZA6"/>
<name>A0A369JZA6_HYPMA</name>
<sequence length="96" mass="11450">MTEFRGKKRRKHRKMVNPIFSIRHMHHMGKLDCYNPHILRVTDDHPYRESIKELMYTFLGPRVVICPINLLFLGQRFLNSLTCTPRISNGRQARDT</sequence>
<proteinExistence type="predicted"/>
<dbReference type="InParanoid" id="A0A369JZA6"/>
<dbReference type="EMBL" id="LUEZ02000040">
    <property type="protein sequence ID" value="RDB25857.1"/>
    <property type="molecule type" value="Genomic_DNA"/>
</dbReference>
<organism evidence="1 2">
    <name type="scientific">Hypsizygus marmoreus</name>
    <name type="common">White beech mushroom</name>
    <name type="synonym">Agaricus marmoreus</name>
    <dbReference type="NCBI Taxonomy" id="39966"/>
    <lineage>
        <taxon>Eukaryota</taxon>
        <taxon>Fungi</taxon>
        <taxon>Dikarya</taxon>
        <taxon>Basidiomycota</taxon>
        <taxon>Agaricomycotina</taxon>
        <taxon>Agaricomycetes</taxon>
        <taxon>Agaricomycetidae</taxon>
        <taxon>Agaricales</taxon>
        <taxon>Tricholomatineae</taxon>
        <taxon>Lyophyllaceae</taxon>
        <taxon>Hypsizygus</taxon>
    </lineage>
</organism>
<keyword evidence="2" id="KW-1185">Reference proteome</keyword>
<gene>
    <name evidence="1" type="ORF">Hypma_006833</name>
</gene>
<reference evidence="1" key="1">
    <citation type="submission" date="2018-04" db="EMBL/GenBank/DDBJ databases">
        <title>Whole genome sequencing of Hypsizygus marmoreus.</title>
        <authorList>
            <person name="Choi I.-G."/>
            <person name="Min B."/>
            <person name="Kim J.-G."/>
            <person name="Kim S."/>
            <person name="Oh Y.-L."/>
            <person name="Kong W.-S."/>
            <person name="Park H."/>
            <person name="Jeong J."/>
            <person name="Song E.-S."/>
        </authorList>
    </citation>
    <scope>NUCLEOTIDE SEQUENCE [LARGE SCALE GENOMIC DNA]</scope>
    <source>
        <strain evidence="1">51987-8</strain>
    </source>
</reference>